<proteinExistence type="predicted"/>
<name>A0ABY6HM19_9ARCH</name>
<dbReference type="Gene3D" id="3.30.30.40">
    <property type="match status" value="1"/>
</dbReference>
<evidence type="ECO:0000313" key="2">
    <source>
        <dbReference type="Proteomes" id="UP001208689"/>
    </source>
</evidence>
<dbReference type="Proteomes" id="UP001208689">
    <property type="component" value="Chromosome"/>
</dbReference>
<dbReference type="InterPro" id="IPR004165">
    <property type="entry name" value="CoA_trans_fam_I"/>
</dbReference>
<evidence type="ECO:0000313" key="1">
    <source>
        <dbReference type="EMBL" id="UYP44552.1"/>
    </source>
</evidence>
<reference evidence="1" key="1">
    <citation type="submission" date="2022-09" db="EMBL/GenBank/DDBJ databases">
        <title>Actin cytoskeleton and complex cell architecture in an #Asgard archaeon.</title>
        <authorList>
            <person name="Ponce Toledo R.I."/>
            <person name="Schleper C."/>
            <person name="Rodrigues Oliveira T."/>
            <person name="Wollweber F."/>
            <person name="Xu J."/>
            <person name="Rittmann S."/>
            <person name="Klingl A."/>
            <person name="Pilhofer M."/>
        </authorList>
    </citation>
    <scope>NUCLEOTIDE SEQUENCE</scope>
    <source>
        <strain evidence="1">B-35</strain>
    </source>
</reference>
<dbReference type="InterPro" id="IPR037171">
    <property type="entry name" value="NagB/RpiA_transferase-like"/>
</dbReference>
<accession>A0ABY6HM19</accession>
<gene>
    <name evidence="1" type="ORF">NEF87_000837</name>
</gene>
<protein>
    <recommendedName>
        <fullName evidence="3">CoA transferase subunit A</fullName>
    </recommendedName>
</protein>
<keyword evidence="2" id="KW-1185">Reference proteome</keyword>
<evidence type="ECO:0008006" key="3">
    <source>
        <dbReference type="Google" id="ProtNLM"/>
    </source>
</evidence>
<dbReference type="EMBL" id="CP104013">
    <property type="protein sequence ID" value="UYP44552.1"/>
    <property type="molecule type" value="Genomic_DNA"/>
</dbReference>
<dbReference type="SMART" id="SM00882">
    <property type="entry name" value="CoA_trans"/>
    <property type="match status" value="1"/>
</dbReference>
<dbReference type="Gene3D" id="3.40.1080.10">
    <property type="entry name" value="Glutaconate Coenzyme A-transferase"/>
    <property type="match status" value="1"/>
</dbReference>
<sequence>MQKVKILAEGEGELVGWHDPDENRAWMKQKSRAIKDKQTTLTEAVDKYVNDGDVIAMGGFGHVRVSMAAIFEMIRQKKRNLTMLGKTGCHDIDVMIGGGIISKVEVAYSFGHEMRGLSKCGRQAVQSGKVKVTSEISNAGHQWRFLGGMMGVPFIPTRTMLGSDTFRKSSAKVIEDPWTKKPICLVPSANPDIVIIHVPRCDKFGNCLYDGYIVEDFELARSARRLIITTEEIIDNEVIRQNPERTVIPGFFVDAVVQVKYGAHPSNLPGYYYSDEEAISEWLDLSPTEEGLTQWFDKYVYGVKNFEEYLELNGGIERMKFLEEVEHYRAEVKAPWLDRKLGKTGGKK</sequence>
<dbReference type="Pfam" id="PF01144">
    <property type="entry name" value="CoA_trans"/>
    <property type="match status" value="1"/>
</dbReference>
<organism evidence="1 2">
    <name type="scientific">Candidatus Lokiarchaeum ossiferum</name>
    <dbReference type="NCBI Taxonomy" id="2951803"/>
    <lineage>
        <taxon>Archaea</taxon>
        <taxon>Promethearchaeati</taxon>
        <taxon>Promethearchaeota</taxon>
        <taxon>Promethearchaeia</taxon>
        <taxon>Promethearchaeales</taxon>
        <taxon>Promethearchaeaceae</taxon>
        <taxon>Candidatus Lokiarchaeum</taxon>
    </lineage>
</organism>
<dbReference type="SUPFAM" id="SSF100950">
    <property type="entry name" value="NagB/RpiA/CoA transferase-like"/>
    <property type="match status" value="1"/>
</dbReference>